<evidence type="ECO:0000313" key="5">
    <source>
        <dbReference type="Proteomes" id="UP000019482"/>
    </source>
</evidence>
<dbReference type="PROSITE" id="PS51257">
    <property type="entry name" value="PROKAR_LIPOPROTEIN"/>
    <property type="match status" value="1"/>
</dbReference>
<comment type="similarity">
    <text evidence="1">Belongs to the bacterial solute-binding protein SsuA/TauA family.</text>
</comment>
<feature type="signal peptide" evidence="2">
    <location>
        <begin position="1"/>
        <end position="20"/>
    </location>
</feature>
<dbReference type="PANTHER" id="PTHR30024">
    <property type="entry name" value="ALIPHATIC SULFONATES-BINDING PROTEIN-RELATED"/>
    <property type="match status" value="1"/>
</dbReference>
<dbReference type="OrthoDB" id="286202at2"/>
<feature type="domain" description="Solute-binding protein family 3/N-terminal" evidence="3">
    <location>
        <begin position="39"/>
        <end position="262"/>
    </location>
</feature>
<evidence type="ECO:0000259" key="3">
    <source>
        <dbReference type="SMART" id="SM00062"/>
    </source>
</evidence>
<dbReference type="InterPro" id="IPR001638">
    <property type="entry name" value="Solute-binding_3/MltF_N"/>
</dbReference>
<dbReference type="Proteomes" id="UP000019482">
    <property type="component" value="Unassembled WGS sequence"/>
</dbReference>
<dbReference type="SMART" id="SM00062">
    <property type="entry name" value="PBPb"/>
    <property type="match status" value="1"/>
</dbReference>
<organism evidence="4 5">
    <name type="scientific">Clostridium tyrobutyricum DIVETGP</name>
    <dbReference type="NCBI Taxonomy" id="1408889"/>
    <lineage>
        <taxon>Bacteria</taxon>
        <taxon>Bacillati</taxon>
        <taxon>Bacillota</taxon>
        <taxon>Clostridia</taxon>
        <taxon>Eubacteriales</taxon>
        <taxon>Clostridiaceae</taxon>
        <taxon>Clostridium</taxon>
    </lineage>
</organism>
<feature type="chain" id="PRO_5039000298" evidence="2">
    <location>
        <begin position="21"/>
        <end position="339"/>
    </location>
</feature>
<dbReference type="RefSeq" id="WP_017895042.1">
    <property type="nucleotide sequence ID" value="NZ_CBXI010000040.1"/>
</dbReference>
<keyword evidence="5" id="KW-1185">Reference proteome</keyword>
<dbReference type="GeneID" id="29420670"/>
<protein>
    <submittedName>
        <fullName evidence="4">Alkanesulfonates-binding protein</fullName>
    </submittedName>
</protein>
<dbReference type="Gene3D" id="3.40.190.10">
    <property type="entry name" value="Periplasmic binding protein-like II"/>
    <property type="match status" value="2"/>
</dbReference>
<gene>
    <name evidence="4" type="ORF">CTDIVETGP_2190</name>
</gene>
<evidence type="ECO:0000313" key="4">
    <source>
        <dbReference type="EMBL" id="CDL92120.1"/>
    </source>
</evidence>
<sequence>MKKKLLTVVFLGIFVFALTACSRGGSSSNNSTNGSENKVVRIGYPGSQYSLGGAAAIAQQKKFFEGQLKKIGYTVEYNPFSGQGPAVNEALTSNKIDVAIYADFPGVVLKSKGVKTDLIGISQNKIYSTIVVKNDSKIKTLKDLKGKKIGFAKGTYAQKFLLEILSKNGISDKDVQLVNVTTDAESSLISGNLDALVLTDDSALQLTAVKKVARNIVSSRQYPEMSAQSIVVVRSDYAKQNSKVPVAIDKALIEAGNYFKSNPEDSYKLLTKAGLSLEAVKQQYSGEAPDFNVLKTEINQDTIKRLDKTQKFLLDNNLITNKFDTASWADKSYYQKAVK</sequence>
<evidence type="ECO:0000256" key="1">
    <source>
        <dbReference type="ARBA" id="ARBA00010742"/>
    </source>
</evidence>
<accession>W6N775</accession>
<dbReference type="Pfam" id="PF09084">
    <property type="entry name" value="NMT1"/>
    <property type="match status" value="1"/>
</dbReference>
<reference evidence="4 5" key="1">
    <citation type="journal article" date="2015" name="Genome Announc.">
        <title>Draft Genome Sequence of Clostridium tyrobutyricum Strain DIVETGP, Isolated from Cow's Milk for Grana Padano Production.</title>
        <authorList>
            <person name="Soggiu A."/>
            <person name="Piras C."/>
            <person name="Gaiarsa S."/>
            <person name="Sassera D."/>
            <person name="Roncada P."/>
            <person name="Bendixen E."/>
            <person name="Brasca M."/>
            <person name="Bonizzi L."/>
        </authorList>
    </citation>
    <scope>NUCLEOTIDE SEQUENCE [LARGE SCALE GENOMIC DNA]</scope>
    <source>
        <strain evidence="4 5">DIVETGP</strain>
    </source>
</reference>
<evidence type="ECO:0000256" key="2">
    <source>
        <dbReference type="SAM" id="SignalP"/>
    </source>
</evidence>
<dbReference type="AlphaFoldDB" id="W6N775"/>
<name>W6N775_CLOTY</name>
<keyword evidence="2" id="KW-0732">Signal</keyword>
<dbReference type="SUPFAM" id="SSF53850">
    <property type="entry name" value="Periplasmic binding protein-like II"/>
    <property type="match status" value="1"/>
</dbReference>
<proteinExistence type="inferred from homology"/>
<dbReference type="InterPro" id="IPR015168">
    <property type="entry name" value="SsuA/THI5"/>
</dbReference>
<dbReference type="EMBL" id="CBXI010000040">
    <property type="protein sequence ID" value="CDL92120.1"/>
    <property type="molecule type" value="Genomic_DNA"/>
</dbReference>
<comment type="caution">
    <text evidence="4">The sequence shown here is derived from an EMBL/GenBank/DDBJ whole genome shotgun (WGS) entry which is preliminary data.</text>
</comment>